<evidence type="ECO:0000313" key="2">
    <source>
        <dbReference type="Proteomes" id="UP000076502"/>
    </source>
</evidence>
<dbReference type="EMBL" id="KQ434783">
    <property type="protein sequence ID" value="KZC04858.1"/>
    <property type="molecule type" value="Genomic_DNA"/>
</dbReference>
<name>A0A154P0T7_DUFNO</name>
<accession>A0A154P0T7</accession>
<dbReference type="Proteomes" id="UP000076502">
    <property type="component" value="Unassembled WGS sequence"/>
</dbReference>
<keyword evidence="2" id="KW-1185">Reference proteome</keyword>
<sequence length="92" mass="10578">MYSSIKIDNTDPRYLFDLQIASNLIMPRTELTNELWGQYLLTFSSRERNSHMGIAEPLTQRVWHPSIRTAAKITKVLELLIVGVSLLFLSTI</sequence>
<dbReference type="AlphaFoldDB" id="A0A154P0T7"/>
<organism evidence="1 2">
    <name type="scientific">Dufourea novaeangliae</name>
    <name type="common">Sweat bee</name>
    <dbReference type="NCBI Taxonomy" id="178035"/>
    <lineage>
        <taxon>Eukaryota</taxon>
        <taxon>Metazoa</taxon>
        <taxon>Ecdysozoa</taxon>
        <taxon>Arthropoda</taxon>
        <taxon>Hexapoda</taxon>
        <taxon>Insecta</taxon>
        <taxon>Pterygota</taxon>
        <taxon>Neoptera</taxon>
        <taxon>Endopterygota</taxon>
        <taxon>Hymenoptera</taxon>
        <taxon>Apocrita</taxon>
        <taxon>Aculeata</taxon>
        <taxon>Apoidea</taxon>
        <taxon>Anthophila</taxon>
        <taxon>Halictidae</taxon>
        <taxon>Rophitinae</taxon>
        <taxon>Dufourea</taxon>
    </lineage>
</organism>
<protein>
    <submittedName>
        <fullName evidence="1">Uncharacterized protein</fullName>
    </submittedName>
</protein>
<reference evidence="1 2" key="1">
    <citation type="submission" date="2015-07" db="EMBL/GenBank/DDBJ databases">
        <title>The genome of Dufourea novaeangliae.</title>
        <authorList>
            <person name="Pan H."/>
            <person name="Kapheim K."/>
        </authorList>
    </citation>
    <scope>NUCLEOTIDE SEQUENCE [LARGE SCALE GENOMIC DNA]</scope>
    <source>
        <strain evidence="1">0120121106</strain>
        <tissue evidence="1">Whole body</tissue>
    </source>
</reference>
<gene>
    <name evidence="1" type="ORF">WN55_09657</name>
</gene>
<proteinExistence type="predicted"/>
<evidence type="ECO:0000313" key="1">
    <source>
        <dbReference type="EMBL" id="KZC04858.1"/>
    </source>
</evidence>